<evidence type="ECO:0000259" key="9">
    <source>
        <dbReference type="PROSITE" id="PS50119"/>
    </source>
</evidence>
<dbReference type="CDD" id="cd19821">
    <property type="entry name" value="Bbox1_BBX-like"/>
    <property type="match status" value="2"/>
</dbReference>
<keyword evidence="3" id="KW-0479">Metal-binding</keyword>
<evidence type="ECO:0000313" key="11">
    <source>
        <dbReference type="EMBL" id="KAK7266671.1"/>
    </source>
</evidence>
<proteinExistence type="inferred from homology"/>
<dbReference type="InterPro" id="IPR049808">
    <property type="entry name" value="CONSTANS-like_Bbox1"/>
</dbReference>
<dbReference type="InterPro" id="IPR010402">
    <property type="entry name" value="CCT_domain"/>
</dbReference>
<dbReference type="InterPro" id="IPR045281">
    <property type="entry name" value="CONSTANS-like"/>
</dbReference>
<gene>
    <name evidence="11" type="ORF">RIF29_19321</name>
</gene>
<evidence type="ECO:0000259" key="10">
    <source>
        <dbReference type="PROSITE" id="PS51017"/>
    </source>
</evidence>
<evidence type="ECO:0000313" key="12">
    <source>
        <dbReference type="Proteomes" id="UP001372338"/>
    </source>
</evidence>
<feature type="domain" description="B box-type" evidence="9">
    <location>
        <begin position="55"/>
        <end position="102"/>
    </location>
</feature>
<evidence type="ECO:0000256" key="5">
    <source>
        <dbReference type="ARBA" id="ARBA00022833"/>
    </source>
</evidence>
<accession>A0AAN9F1S4</accession>
<evidence type="ECO:0000256" key="1">
    <source>
        <dbReference type="ARBA" id="ARBA00004123"/>
    </source>
</evidence>
<comment type="subcellular location">
    <subcellularLocation>
        <location evidence="1 8">Nucleus</location>
    </subcellularLocation>
</comment>
<dbReference type="GO" id="GO:0003700">
    <property type="term" value="F:DNA-binding transcription factor activity"/>
    <property type="evidence" value="ECO:0007669"/>
    <property type="project" value="TreeGrafter"/>
</dbReference>
<keyword evidence="4 7" id="KW-0863">Zinc-finger</keyword>
<dbReference type="Pfam" id="PF00643">
    <property type="entry name" value="zf-B_box"/>
    <property type="match status" value="1"/>
</dbReference>
<evidence type="ECO:0000256" key="2">
    <source>
        <dbReference type="ARBA" id="ARBA00010024"/>
    </source>
</evidence>
<dbReference type="EMBL" id="JAYWIO010000004">
    <property type="protein sequence ID" value="KAK7266671.1"/>
    <property type="molecule type" value="Genomic_DNA"/>
</dbReference>
<evidence type="ECO:0000256" key="6">
    <source>
        <dbReference type="ARBA" id="ARBA00023242"/>
    </source>
</evidence>
<comment type="similarity">
    <text evidence="2">Belongs to the CONSTANS family.</text>
</comment>
<dbReference type="PROSITE" id="PS50119">
    <property type="entry name" value="ZF_BBOX"/>
    <property type="match status" value="2"/>
</dbReference>
<feature type="domain" description="CCT" evidence="10">
    <location>
        <begin position="297"/>
        <end position="339"/>
    </location>
</feature>
<dbReference type="Proteomes" id="UP001372338">
    <property type="component" value="Unassembled WGS sequence"/>
</dbReference>
<keyword evidence="12" id="KW-1185">Reference proteome</keyword>
<organism evidence="11 12">
    <name type="scientific">Crotalaria pallida</name>
    <name type="common">Smooth rattlebox</name>
    <name type="synonym">Crotalaria striata</name>
    <dbReference type="NCBI Taxonomy" id="3830"/>
    <lineage>
        <taxon>Eukaryota</taxon>
        <taxon>Viridiplantae</taxon>
        <taxon>Streptophyta</taxon>
        <taxon>Embryophyta</taxon>
        <taxon>Tracheophyta</taxon>
        <taxon>Spermatophyta</taxon>
        <taxon>Magnoliopsida</taxon>
        <taxon>eudicotyledons</taxon>
        <taxon>Gunneridae</taxon>
        <taxon>Pentapetalae</taxon>
        <taxon>rosids</taxon>
        <taxon>fabids</taxon>
        <taxon>Fabales</taxon>
        <taxon>Fabaceae</taxon>
        <taxon>Papilionoideae</taxon>
        <taxon>50 kb inversion clade</taxon>
        <taxon>genistoids sensu lato</taxon>
        <taxon>core genistoids</taxon>
        <taxon>Crotalarieae</taxon>
        <taxon>Crotalaria</taxon>
    </lineage>
</organism>
<dbReference type="SMART" id="SM00336">
    <property type="entry name" value="BBOX"/>
    <property type="match status" value="2"/>
</dbReference>
<dbReference type="PROSITE" id="PS51017">
    <property type="entry name" value="CCT"/>
    <property type="match status" value="1"/>
</dbReference>
<keyword evidence="6 8" id="KW-0539">Nucleus</keyword>
<dbReference type="GO" id="GO:0009909">
    <property type="term" value="P:regulation of flower development"/>
    <property type="evidence" value="ECO:0007669"/>
    <property type="project" value="InterPro"/>
</dbReference>
<evidence type="ECO:0000256" key="8">
    <source>
        <dbReference type="PROSITE-ProRule" id="PRU00357"/>
    </source>
</evidence>
<dbReference type="AlphaFoldDB" id="A0AAN9F1S4"/>
<protein>
    <recommendedName>
        <fullName evidence="13">CONSTANS-like protein</fullName>
    </recommendedName>
</protein>
<evidence type="ECO:0000256" key="3">
    <source>
        <dbReference type="ARBA" id="ARBA00022723"/>
    </source>
</evidence>
<dbReference type="GO" id="GO:2000028">
    <property type="term" value="P:regulation of photoperiodism, flowering"/>
    <property type="evidence" value="ECO:0007669"/>
    <property type="project" value="TreeGrafter"/>
</dbReference>
<evidence type="ECO:0000256" key="7">
    <source>
        <dbReference type="PROSITE-ProRule" id="PRU00024"/>
    </source>
</evidence>
<dbReference type="GO" id="GO:0008270">
    <property type="term" value="F:zinc ion binding"/>
    <property type="evidence" value="ECO:0007669"/>
    <property type="project" value="UniProtKB-KW"/>
</dbReference>
<dbReference type="InterPro" id="IPR000315">
    <property type="entry name" value="Znf_B-box"/>
</dbReference>
<feature type="domain" description="B box-type" evidence="9">
    <location>
        <begin position="12"/>
        <end position="59"/>
    </location>
</feature>
<evidence type="ECO:0008006" key="13">
    <source>
        <dbReference type="Google" id="ProtNLM"/>
    </source>
</evidence>
<reference evidence="11 12" key="1">
    <citation type="submission" date="2024-01" db="EMBL/GenBank/DDBJ databases">
        <title>The genomes of 5 underutilized Papilionoideae crops provide insights into root nodulation and disease resistanc.</title>
        <authorList>
            <person name="Yuan L."/>
        </authorList>
    </citation>
    <scope>NUCLEOTIDE SEQUENCE [LARGE SCALE GENOMIC DNA]</scope>
    <source>
        <strain evidence="11">ZHUSHIDOU_FW_LH</strain>
        <tissue evidence="11">Leaf</tissue>
    </source>
</reference>
<keyword evidence="5" id="KW-0862">Zinc</keyword>
<comment type="caution">
    <text evidence="11">The sequence shown here is derived from an EMBL/GenBank/DDBJ whole genome shotgun (WGS) entry which is preliminary data.</text>
</comment>
<sequence length="373" mass="41936">MLKNNGVGSSNNWSRVCDTCRSAPCIVYCHAESAYMCSLCDARVHAPNLVTSWHERVWVCELCERAPAAFLCKADAATLCSSCDAHIHSSDPQACSHHRIPILPITGSLLGDEDHDLIDVRDVSLKLRYYGYEVEKKDDEVVFDEAGDEAEAASWLLPYPVENSDENEENNNGFLFGGEVDKYYLDQFNDDQHSYSFVPQVNENYAKVSVVPVECGRGEERAQIHDSNHFQPVLDFGTSEIGWGFNGTISQNVSISPMDDGFVTESTSSDASISYSKPLTIGTSDLFPHIPMTPLEREARVLRYREKKKIRKFGKKIRYASRKAYAEIRPRVNGRFVKEIDVEAEEPHAFHIFNDISGIWHYSLGALSEYGAK</sequence>
<name>A0AAN9F1S4_CROPI</name>
<evidence type="ECO:0000256" key="4">
    <source>
        <dbReference type="ARBA" id="ARBA00022771"/>
    </source>
</evidence>
<dbReference type="PANTHER" id="PTHR31319">
    <property type="entry name" value="ZINC FINGER PROTEIN CONSTANS-LIKE 4"/>
    <property type="match status" value="1"/>
</dbReference>
<dbReference type="Pfam" id="PF06203">
    <property type="entry name" value="CCT"/>
    <property type="match status" value="1"/>
</dbReference>
<dbReference type="GO" id="GO:0005634">
    <property type="term" value="C:nucleus"/>
    <property type="evidence" value="ECO:0007669"/>
    <property type="project" value="UniProtKB-SubCell"/>
</dbReference>
<dbReference type="PANTHER" id="PTHR31319:SF39">
    <property type="entry name" value="ZINC FINGER PROTEIN CONSTANS-LIKE 1"/>
    <property type="match status" value="1"/>
</dbReference>